<organism evidence="9 10">
    <name type="scientific">Haematospirillum jordaniae</name>
    <dbReference type="NCBI Taxonomy" id="1549855"/>
    <lineage>
        <taxon>Bacteria</taxon>
        <taxon>Pseudomonadati</taxon>
        <taxon>Pseudomonadota</taxon>
        <taxon>Alphaproteobacteria</taxon>
        <taxon>Rhodospirillales</taxon>
        <taxon>Novispirillaceae</taxon>
        <taxon>Haematospirillum</taxon>
    </lineage>
</organism>
<dbReference type="InterPro" id="IPR001451">
    <property type="entry name" value="Hexapep"/>
</dbReference>
<evidence type="ECO:0000256" key="4">
    <source>
        <dbReference type="ARBA" id="ARBA00022737"/>
    </source>
</evidence>
<dbReference type="GO" id="GO:0016020">
    <property type="term" value="C:membrane"/>
    <property type="evidence" value="ECO:0007669"/>
    <property type="project" value="GOC"/>
</dbReference>
<dbReference type="GO" id="GO:0016410">
    <property type="term" value="F:N-acyltransferase activity"/>
    <property type="evidence" value="ECO:0007669"/>
    <property type="project" value="InterPro"/>
</dbReference>
<dbReference type="Proteomes" id="UP000076066">
    <property type="component" value="Chromosome"/>
</dbReference>
<comment type="catalytic activity">
    <reaction evidence="7">
        <text>a UDP-3-O-[(3R)-3-hydroxyacyl]-alpha-D-glucosamine + a (3R)-hydroxyacyl-[ACP] = a UDP-2-N,3-O-bis[(3R)-3-hydroxyacyl]-alpha-D-glucosamine + holo-[ACP] + H(+)</text>
        <dbReference type="Rhea" id="RHEA:53836"/>
        <dbReference type="Rhea" id="RHEA-COMP:9685"/>
        <dbReference type="Rhea" id="RHEA-COMP:9945"/>
        <dbReference type="ChEBI" id="CHEBI:15378"/>
        <dbReference type="ChEBI" id="CHEBI:64479"/>
        <dbReference type="ChEBI" id="CHEBI:78827"/>
        <dbReference type="ChEBI" id="CHEBI:137740"/>
        <dbReference type="ChEBI" id="CHEBI:137748"/>
        <dbReference type="EC" id="2.3.1.191"/>
    </reaction>
</comment>
<keyword evidence="2 7" id="KW-0441">Lipid A biosynthesis</keyword>
<dbReference type="Gene3D" id="2.160.10.10">
    <property type="entry name" value="Hexapeptide repeat proteins"/>
    <property type="match status" value="1"/>
</dbReference>
<keyword evidence="10" id="KW-1185">Reference proteome</keyword>
<dbReference type="GO" id="GO:0103118">
    <property type="term" value="F:UDP-3-O-[(3R)-3-hydroxyacyl]-glucosamine N-acyltransferase activity"/>
    <property type="evidence" value="ECO:0007669"/>
    <property type="project" value="UniProtKB-EC"/>
</dbReference>
<dbReference type="PANTHER" id="PTHR43378:SF2">
    <property type="entry name" value="UDP-3-O-ACYLGLUCOSAMINE N-ACYLTRANSFERASE 1, MITOCHONDRIAL-RELATED"/>
    <property type="match status" value="1"/>
</dbReference>
<dbReference type="InterPro" id="IPR020573">
    <property type="entry name" value="UDP_GlcNAc_AcTrfase_non-rep"/>
</dbReference>
<reference evidence="9 10" key="1">
    <citation type="submission" date="2016-02" db="EMBL/GenBank/DDBJ databases">
        <title>Complete Genome of H5569, the type strain of the newly described species Haematospirillium jordaniae.</title>
        <authorList>
            <person name="Nicholson A.C."/>
            <person name="Humrighouse B.W."/>
            <person name="Loparov V."/>
            <person name="McQuiston J.R."/>
        </authorList>
    </citation>
    <scope>NUCLEOTIDE SEQUENCE [LARGE SCALE GENOMIC DNA]</scope>
    <source>
        <strain evidence="9 10">H5569</strain>
    </source>
</reference>
<dbReference type="InterPro" id="IPR011004">
    <property type="entry name" value="Trimer_LpxA-like_sf"/>
</dbReference>
<dbReference type="Gene3D" id="3.40.1390.10">
    <property type="entry name" value="MurE/MurF, N-terminal domain"/>
    <property type="match status" value="1"/>
</dbReference>
<dbReference type="Pfam" id="PF00132">
    <property type="entry name" value="Hexapep"/>
    <property type="match status" value="2"/>
</dbReference>
<proteinExistence type="inferred from homology"/>
<dbReference type="GeneID" id="53317059"/>
<evidence type="ECO:0000256" key="1">
    <source>
        <dbReference type="ARBA" id="ARBA00022516"/>
    </source>
</evidence>
<dbReference type="InterPro" id="IPR007691">
    <property type="entry name" value="LpxD"/>
</dbReference>
<dbReference type="OrthoDB" id="9784739at2"/>
<keyword evidence="6 7" id="KW-0012">Acyltransferase</keyword>
<dbReference type="RefSeq" id="WP_066135361.1">
    <property type="nucleotide sequence ID" value="NZ_CP014525.1"/>
</dbReference>
<dbReference type="CDD" id="cd03352">
    <property type="entry name" value="LbH_LpxD"/>
    <property type="match status" value="1"/>
</dbReference>
<dbReference type="GO" id="GO:0009245">
    <property type="term" value="P:lipid A biosynthetic process"/>
    <property type="evidence" value="ECO:0007669"/>
    <property type="project" value="UniProtKB-UniRule"/>
</dbReference>
<evidence type="ECO:0000256" key="7">
    <source>
        <dbReference type="HAMAP-Rule" id="MF_00523"/>
    </source>
</evidence>
<evidence type="ECO:0000256" key="3">
    <source>
        <dbReference type="ARBA" id="ARBA00022679"/>
    </source>
</evidence>
<keyword evidence="5 7" id="KW-0443">Lipid metabolism</keyword>
<evidence type="ECO:0000313" key="10">
    <source>
        <dbReference type="Proteomes" id="UP000076066"/>
    </source>
</evidence>
<evidence type="ECO:0000256" key="5">
    <source>
        <dbReference type="ARBA" id="ARBA00023098"/>
    </source>
</evidence>
<keyword evidence="3 7" id="KW-0808">Transferase</keyword>
<dbReference type="HAMAP" id="MF_00523">
    <property type="entry name" value="LpxD"/>
    <property type="match status" value="1"/>
</dbReference>
<sequence length="339" mass="34211">MADPRFFNKAGPFRLVDLAAAADAAIPDQGKDLVIHDVAPLSTAGAGHLSFLDNRAYLPQFRSTKAAACVVHPSHRDAAPPGVALLFSDDPYRAYARIAALFYPGSHLGPSIHPSAVLDSSASLGDGVVIEAGAVVGARVSIGAGTVVGPNAVIGTGVVLGRGCVVGANASVTHTVAGDKVIIYPGCRIGQDGFGFAMGAAGHLKVPQLGRVVIGDDVEIGANATIDRGSGPDTVIGSGCRIDNLVQIAHNVEVGAGSVIVSQVGISGSTKLGKGVVIGGQGGIAGHLVIGDGAQIAAQSGVMRDVDARAVVMGYPAKPIKEFWREVAALGKLISRRSS</sequence>
<comment type="similarity">
    <text evidence="7">Belongs to the transferase hexapeptide repeat family. LpxD subfamily.</text>
</comment>
<dbReference type="UniPathway" id="UPA00973"/>
<dbReference type="EMBL" id="CP014525">
    <property type="protein sequence ID" value="AMW35092.1"/>
    <property type="molecule type" value="Genomic_DNA"/>
</dbReference>
<dbReference type="PANTHER" id="PTHR43378">
    <property type="entry name" value="UDP-3-O-ACYLGLUCOSAMINE N-ACYLTRANSFERASE"/>
    <property type="match status" value="1"/>
</dbReference>
<keyword evidence="4 7" id="KW-0677">Repeat</keyword>
<comment type="function">
    <text evidence="7">Catalyzes the N-acylation of UDP-3-O-acylglucosamine using 3-hydroxyacyl-ACP as the acyl donor. Is involved in the biosynthesis of lipid A, a phosphorylated glycolipid that anchors the lipopolysaccharide to the outer membrane of the cell.</text>
</comment>
<protein>
    <recommendedName>
        <fullName evidence="7">UDP-3-O-acylglucosamine N-acyltransferase</fullName>
        <ecNumber evidence="7">2.3.1.191</ecNumber>
    </recommendedName>
</protein>
<dbReference type="InterPro" id="IPR018357">
    <property type="entry name" value="Hexapep_transf_CS"/>
</dbReference>
<evidence type="ECO:0000256" key="2">
    <source>
        <dbReference type="ARBA" id="ARBA00022556"/>
    </source>
</evidence>
<evidence type="ECO:0000259" key="8">
    <source>
        <dbReference type="Pfam" id="PF04613"/>
    </source>
</evidence>
<dbReference type="KEGG" id="hjo:AY555_07800"/>
<feature type="active site" description="Proton acceptor" evidence="7">
    <location>
        <position position="250"/>
    </location>
</feature>
<name>A0A143DEA4_9PROT</name>
<feature type="domain" description="UDP-3-O-[3-hydroxymyristoyl] glucosamine N-acyltransferase non-repeat region" evidence="8">
    <location>
        <begin position="32"/>
        <end position="101"/>
    </location>
</feature>
<dbReference type="STRING" id="1549855.AY555_07800"/>
<comment type="subunit">
    <text evidence="7">Homotrimer.</text>
</comment>
<dbReference type="EC" id="2.3.1.191" evidence="7"/>
<comment type="pathway">
    <text evidence="7">Bacterial outer membrane biogenesis; LPS lipid A biosynthesis.</text>
</comment>
<dbReference type="NCBIfam" id="TIGR01853">
    <property type="entry name" value="lipid_A_lpxD"/>
    <property type="match status" value="1"/>
</dbReference>
<dbReference type="NCBIfam" id="NF002060">
    <property type="entry name" value="PRK00892.1"/>
    <property type="match status" value="1"/>
</dbReference>
<accession>A0A143DEA4</accession>
<gene>
    <name evidence="7" type="primary">lpxD</name>
    <name evidence="9" type="ORF">AY555_07800</name>
</gene>
<evidence type="ECO:0000313" key="9">
    <source>
        <dbReference type="EMBL" id="AMW35092.1"/>
    </source>
</evidence>
<dbReference type="PROSITE" id="PS00101">
    <property type="entry name" value="HEXAPEP_TRANSFERASES"/>
    <property type="match status" value="1"/>
</dbReference>
<dbReference type="AlphaFoldDB" id="A0A143DEA4"/>
<dbReference type="Pfam" id="PF04613">
    <property type="entry name" value="LpxD"/>
    <property type="match status" value="1"/>
</dbReference>
<evidence type="ECO:0000256" key="6">
    <source>
        <dbReference type="ARBA" id="ARBA00023315"/>
    </source>
</evidence>
<dbReference type="Pfam" id="PF14602">
    <property type="entry name" value="Hexapep_2"/>
    <property type="match status" value="1"/>
</dbReference>
<keyword evidence="1 7" id="KW-0444">Lipid biosynthesis</keyword>
<dbReference type="SUPFAM" id="SSF51161">
    <property type="entry name" value="Trimeric LpxA-like enzymes"/>
    <property type="match status" value="1"/>
</dbReference>